<protein>
    <recommendedName>
        <fullName evidence="3">Fibronectin type-III domain-containing protein</fullName>
    </recommendedName>
</protein>
<dbReference type="SUPFAM" id="SSF49899">
    <property type="entry name" value="Concanavalin A-like lectins/glucanases"/>
    <property type="match status" value="1"/>
</dbReference>
<dbReference type="InterPro" id="IPR003961">
    <property type="entry name" value="FN3_dom"/>
</dbReference>
<dbReference type="InterPro" id="IPR043136">
    <property type="entry name" value="B30.2/SPRY_sf"/>
</dbReference>
<dbReference type="Proteomes" id="UP001217089">
    <property type="component" value="Unassembled WGS sequence"/>
</dbReference>
<reference evidence="1 2" key="1">
    <citation type="submission" date="2022-12" db="EMBL/GenBank/DDBJ databases">
        <title>Chromosome-level genome of Tegillarca granosa.</title>
        <authorList>
            <person name="Kim J."/>
        </authorList>
    </citation>
    <scope>NUCLEOTIDE SEQUENCE [LARGE SCALE GENOMIC DNA]</scope>
    <source>
        <strain evidence="1">Teg-2019</strain>
        <tissue evidence="1">Adductor muscle</tissue>
    </source>
</reference>
<dbReference type="CDD" id="cd00063">
    <property type="entry name" value="FN3"/>
    <property type="match status" value="1"/>
</dbReference>
<dbReference type="InterPro" id="IPR036116">
    <property type="entry name" value="FN3_sf"/>
</dbReference>
<name>A0ABQ9DYE0_TEGGR</name>
<organism evidence="1 2">
    <name type="scientific">Tegillarca granosa</name>
    <name type="common">Malaysian cockle</name>
    <name type="synonym">Anadara granosa</name>
    <dbReference type="NCBI Taxonomy" id="220873"/>
    <lineage>
        <taxon>Eukaryota</taxon>
        <taxon>Metazoa</taxon>
        <taxon>Spiralia</taxon>
        <taxon>Lophotrochozoa</taxon>
        <taxon>Mollusca</taxon>
        <taxon>Bivalvia</taxon>
        <taxon>Autobranchia</taxon>
        <taxon>Pteriomorphia</taxon>
        <taxon>Arcoida</taxon>
        <taxon>Arcoidea</taxon>
        <taxon>Arcidae</taxon>
        <taxon>Tegillarca</taxon>
    </lineage>
</organism>
<evidence type="ECO:0008006" key="3">
    <source>
        <dbReference type="Google" id="ProtNLM"/>
    </source>
</evidence>
<keyword evidence="2" id="KW-1185">Reference proteome</keyword>
<dbReference type="Gene3D" id="2.60.40.10">
    <property type="entry name" value="Immunoglobulins"/>
    <property type="match status" value="1"/>
</dbReference>
<evidence type="ECO:0000313" key="2">
    <source>
        <dbReference type="Proteomes" id="UP001217089"/>
    </source>
</evidence>
<evidence type="ECO:0000313" key="1">
    <source>
        <dbReference type="EMBL" id="KAJ8298248.1"/>
    </source>
</evidence>
<sequence length="393" mass="44506">MLFSTVVPFSGARGRSVYVDDGERRKSETLRAFDKLRTLLKTKEEDVIEEIENEDIQAIERRISDLEDKLVYTFPEKLDPACGVNIPKRNGASVSVYWDKVPRKDVYDVTVHCSQNGVVERTSVCGVEGSSYRVDNLRPDTCYRLTVAVHQDGEPFRLNGKMASEDTFISDGSRIMMPATAPQTCSWQKYSRISGTTGTLQVASGTQYWETKLEFSVPKSVFKGCCIFDVGICSKTAVDKITAFHKNYNSYSISIVKRENKFVRVECNYEGHDVVGEGENLVWDSQFKLHFGYYLDIKARTFSVINVTKNSILWTFNNIKSSVYYVPVFTHCNGQFKSQQPELLLITGEDITAIPSCIASLLDDHCILESSDNEESIVSIYEDEEDGFCFFPF</sequence>
<dbReference type="Gene3D" id="2.60.120.920">
    <property type="match status" value="1"/>
</dbReference>
<gene>
    <name evidence="1" type="ORF">KUTeg_024779</name>
</gene>
<proteinExistence type="predicted"/>
<dbReference type="EMBL" id="JARBDR010000923">
    <property type="protein sequence ID" value="KAJ8298248.1"/>
    <property type="molecule type" value="Genomic_DNA"/>
</dbReference>
<comment type="caution">
    <text evidence="1">The sequence shown here is derived from an EMBL/GenBank/DDBJ whole genome shotgun (WGS) entry which is preliminary data.</text>
</comment>
<dbReference type="InterPro" id="IPR013320">
    <property type="entry name" value="ConA-like_dom_sf"/>
</dbReference>
<accession>A0ABQ9DYE0</accession>
<dbReference type="InterPro" id="IPR013783">
    <property type="entry name" value="Ig-like_fold"/>
</dbReference>
<dbReference type="SUPFAM" id="SSF49265">
    <property type="entry name" value="Fibronectin type III"/>
    <property type="match status" value="1"/>
</dbReference>